<reference evidence="1" key="1">
    <citation type="submission" date="2020-08" db="EMBL/GenBank/DDBJ databases">
        <title>Genomic Encyclopedia of Type Strains, Phase III (KMG-III): the genomes of soil and plant-associated and newly described type strains.</title>
        <authorList>
            <person name="Whitman W."/>
        </authorList>
    </citation>
    <scope>NUCLEOTIDE SEQUENCE [LARGE SCALE GENOMIC DNA]</scope>
    <source>
        <strain evidence="1">CECT 8628</strain>
    </source>
</reference>
<accession>A0A839SIL9</accession>
<dbReference type="EMBL" id="JACHWX010000012">
    <property type="protein sequence ID" value="MBB3057308.1"/>
    <property type="molecule type" value="Genomic_DNA"/>
</dbReference>
<comment type="caution">
    <text evidence="1">The sequence shown here is derived from an EMBL/GenBank/DDBJ whole genome shotgun (WGS) entry which is preliminary data.</text>
</comment>
<organism evidence="1 2">
    <name type="scientific">Mucilaginibacter gotjawali</name>
    <dbReference type="NCBI Taxonomy" id="1550579"/>
    <lineage>
        <taxon>Bacteria</taxon>
        <taxon>Pseudomonadati</taxon>
        <taxon>Bacteroidota</taxon>
        <taxon>Sphingobacteriia</taxon>
        <taxon>Sphingobacteriales</taxon>
        <taxon>Sphingobacteriaceae</taxon>
        <taxon>Mucilaginibacter</taxon>
    </lineage>
</organism>
<name>A0A839SIL9_9SPHI</name>
<dbReference type="RefSeq" id="WP_157750445.1">
    <property type="nucleotide sequence ID" value="NZ_AP017313.1"/>
</dbReference>
<keyword evidence="2" id="KW-1185">Reference proteome</keyword>
<evidence type="ECO:0000313" key="2">
    <source>
        <dbReference type="Proteomes" id="UP000539265"/>
    </source>
</evidence>
<dbReference type="Proteomes" id="UP000539265">
    <property type="component" value="Unassembled WGS sequence"/>
</dbReference>
<gene>
    <name evidence="1" type="ORF">FHS11_003738</name>
</gene>
<proteinExistence type="predicted"/>
<evidence type="ECO:0000313" key="1">
    <source>
        <dbReference type="EMBL" id="MBB3057308.1"/>
    </source>
</evidence>
<sequence>MMIPKISMRMGSHLLFKNAERAKMEEVMVEKKKNKIVFAKSIYLIFIC</sequence>
<dbReference type="AlphaFoldDB" id="A0A839SIL9"/>
<protein>
    <submittedName>
        <fullName evidence="1">Uncharacterized protein</fullName>
    </submittedName>
</protein>